<dbReference type="Proteomes" id="UP000324222">
    <property type="component" value="Unassembled WGS sequence"/>
</dbReference>
<keyword evidence="2" id="KW-1185">Reference proteome</keyword>
<dbReference type="EMBL" id="VSRR010063280">
    <property type="protein sequence ID" value="MPC83719.1"/>
    <property type="molecule type" value="Genomic_DNA"/>
</dbReference>
<comment type="caution">
    <text evidence="1">The sequence shown here is derived from an EMBL/GenBank/DDBJ whole genome shotgun (WGS) entry which is preliminary data.</text>
</comment>
<protein>
    <submittedName>
        <fullName evidence="1">Uncharacterized protein</fullName>
    </submittedName>
</protein>
<accession>A0A5B7INU3</accession>
<dbReference type="AlphaFoldDB" id="A0A5B7INU3"/>
<evidence type="ECO:0000313" key="1">
    <source>
        <dbReference type="EMBL" id="MPC83719.1"/>
    </source>
</evidence>
<sequence length="70" mass="7842">MFLLMTTFGNSRYRPTQAVLCDMTCQSAGPYPAGCPSLLHRVNLHINIHYDKQLAVLPDDSYCITSTRHG</sequence>
<reference evidence="1 2" key="1">
    <citation type="submission" date="2019-05" db="EMBL/GenBank/DDBJ databases">
        <title>Another draft genome of Portunus trituberculatus and its Hox gene families provides insights of decapod evolution.</title>
        <authorList>
            <person name="Jeong J.-H."/>
            <person name="Song I."/>
            <person name="Kim S."/>
            <person name="Choi T."/>
            <person name="Kim D."/>
            <person name="Ryu S."/>
            <person name="Kim W."/>
        </authorList>
    </citation>
    <scope>NUCLEOTIDE SEQUENCE [LARGE SCALE GENOMIC DNA]</scope>
    <source>
        <tissue evidence="1">Muscle</tissue>
    </source>
</reference>
<gene>
    <name evidence="1" type="ORF">E2C01_078435</name>
</gene>
<name>A0A5B7INU3_PORTR</name>
<evidence type="ECO:0000313" key="2">
    <source>
        <dbReference type="Proteomes" id="UP000324222"/>
    </source>
</evidence>
<proteinExistence type="predicted"/>
<organism evidence="1 2">
    <name type="scientific">Portunus trituberculatus</name>
    <name type="common">Swimming crab</name>
    <name type="synonym">Neptunus trituberculatus</name>
    <dbReference type="NCBI Taxonomy" id="210409"/>
    <lineage>
        <taxon>Eukaryota</taxon>
        <taxon>Metazoa</taxon>
        <taxon>Ecdysozoa</taxon>
        <taxon>Arthropoda</taxon>
        <taxon>Crustacea</taxon>
        <taxon>Multicrustacea</taxon>
        <taxon>Malacostraca</taxon>
        <taxon>Eumalacostraca</taxon>
        <taxon>Eucarida</taxon>
        <taxon>Decapoda</taxon>
        <taxon>Pleocyemata</taxon>
        <taxon>Brachyura</taxon>
        <taxon>Eubrachyura</taxon>
        <taxon>Portunoidea</taxon>
        <taxon>Portunidae</taxon>
        <taxon>Portuninae</taxon>
        <taxon>Portunus</taxon>
    </lineage>
</organism>